<name>A0A644YNN8_9ZZZZ</name>
<organism evidence="1">
    <name type="scientific">bioreactor metagenome</name>
    <dbReference type="NCBI Taxonomy" id="1076179"/>
    <lineage>
        <taxon>unclassified sequences</taxon>
        <taxon>metagenomes</taxon>
        <taxon>ecological metagenomes</taxon>
    </lineage>
</organism>
<reference evidence="1" key="1">
    <citation type="submission" date="2019-08" db="EMBL/GenBank/DDBJ databases">
        <authorList>
            <person name="Kucharzyk K."/>
            <person name="Murdoch R.W."/>
            <person name="Higgins S."/>
            <person name="Loffler F."/>
        </authorList>
    </citation>
    <scope>NUCLEOTIDE SEQUENCE</scope>
</reference>
<dbReference type="AlphaFoldDB" id="A0A644YNN8"/>
<gene>
    <name evidence="1" type="ORF">SDC9_74207</name>
</gene>
<protein>
    <submittedName>
        <fullName evidence="1">Uncharacterized protein</fullName>
    </submittedName>
</protein>
<comment type="caution">
    <text evidence="1">The sequence shown here is derived from an EMBL/GenBank/DDBJ whole genome shotgun (WGS) entry which is preliminary data.</text>
</comment>
<evidence type="ECO:0000313" key="1">
    <source>
        <dbReference type="EMBL" id="MPM27694.1"/>
    </source>
</evidence>
<proteinExistence type="predicted"/>
<dbReference type="EMBL" id="VSSQ01005061">
    <property type="protein sequence ID" value="MPM27694.1"/>
    <property type="molecule type" value="Genomic_DNA"/>
</dbReference>
<accession>A0A644YNN8</accession>
<sequence length="87" mass="9593">MSKEEKYVRMSDLDKLAHDVVLANGARHRCVDAVEMHLLPAADVLPIARKTKPLEGKVSIGQIVAGEAVVIDAERGLIFIKWNPYKG</sequence>